<reference evidence="2 3" key="1">
    <citation type="submission" date="2018-02" db="EMBL/GenBank/DDBJ databases">
        <title>Complete genome sequence of Streptomyces dengpaensis, the producer of angucyclines.</title>
        <authorList>
            <person name="Yumei L."/>
        </authorList>
    </citation>
    <scope>NUCLEOTIDE SEQUENCE [LARGE SCALE GENOMIC DNA]</scope>
    <source>
        <strain evidence="2 3">XZHG99</strain>
    </source>
</reference>
<sequence>MLAVLGLSSTAEAVYMTLAGRPQSRSVELEEALGLKEDEISTALAELAELSLVRPSREDPASVRAVSVPVALTKLIRNQEVELARQVQELAAMRAAVAEAAATLSLVYDCTERLIGIDAIETKLEILAQEVEDECLAVLPGGAQSQASLNASRPLDEEALKRGITLRNLYQDTMRHDEPTRTYAEWLAEQGGQVRTATVLPPRMLIFDRKVAVVPIDPDNSRAGALITREPGIVATLVATYQLTWTAAVPYSRGQSTHPDHGLTETQHKLLTLLAQGMTDEVAAKRLGIGLRTVRRQMSAIMERLGAQSRFEAGMKAAQNSWL</sequence>
<protein>
    <submittedName>
        <fullName evidence="2">Helix-turn-helix transcriptional regulator</fullName>
    </submittedName>
</protein>
<name>A0ABM6T1M8_9ACTN</name>
<dbReference type="InterPro" id="IPR036388">
    <property type="entry name" value="WH-like_DNA-bd_sf"/>
</dbReference>
<gene>
    <name evidence="2" type="ORF">C4B68_01185</name>
</gene>
<dbReference type="PANTHER" id="PTHR34293">
    <property type="entry name" value="HTH-TYPE TRANSCRIPTIONAL REGULATOR TRMBL2"/>
    <property type="match status" value="1"/>
</dbReference>
<dbReference type="InterPro" id="IPR016032">
    <property type="entry name" value="Sig_transdc_resp-reg_C-effctor"/>
</dbReference>
<evidence type="ECO:0000259" key="1">
    <source>
        <dbReference type="PROSITE" id="PS50043"/>
    </source>
</evidence>
<feature type="domain" description="HTH luxR-type" evidence="1">
    <location>
        <begin position="256"/>
        <end position="321"/>
    </location>
</feature>
<dbReference type="InterPro" id="IPR051797">
    <property type="entry name" value="TrmB-like"/>
</dbReference>
<keyword evidence="3" id="KW-1185">Reference proteome</keyword>
<dbReference type="PANTHER" id="PTHR34293:SF1">
    <property type="entry name" value="HTH-TYPE TRANSCRIPTIONAL REGULATOR TRMBL2"/>
    <property type="match status" value="1"/>
</dbReference>
<evidence type="ECO:0000313" key="2">
    <source>
        <dbReference type="EMBL" id="AVH60905.1"/>
    </source>
</evidence>
<dbReference type="InterPro" id="IPR000792">
    <property type="entry name" value="Tscrpt_reg_LuxR_C"/>
</dbReference>
<proteinExistence type="predicted"/>
<evidence type="ECO:0000313" key="3">
    <source>
        <dbReference type="Proteomes" id="UP000238413"/>
    </source>
</evidence>
<organism evidence="2 3">
    <name type="scientific">Streptomyces dengpaensis</name>
    <dbReference type="NCBI Taxonomy" id="2049881"/>
    <lineage>
        <taxon>Bacteria</taxon>
        <taxon>Bacillati</taxon>
        <taxon>Actinomycetota</taxon>
        <taxon>Actinomycetes</taxon>
        <taxon>Kitasatosporales</taxon>
        <taxon>Streptomycetaceae</taxon>
        <taxon>Streptomyces</taxon>
    </lineage>
</organism>
<dbReference type="PROSITE" id="PS50043">
    <property type="entry name" value="HTH_LUXR_2"/>
    <property type="match status" value="1"/>
</dbReference>
<dbReference type="Proteomes" id="UP000238413">
    <property type="component" value="Chromosome"/>
</dbReference>
<dbReference type="Pfam" id="PF00196">
    <property type="entry name" value="GerE"/>
    <property type="match status" value="1"/>
</dbReference>
<dbReference type="CDD" id="cd06170">
    <property type="entry name" value="LuxR_C_like"/>
    <property type="match status" value="1"/>
</dbReference>
<dbReference type="Gene3D" id="1.10.10.10">
    <property type="entry name" value="Winged helix-like DNA-binding domain superfamily/Winged helix DNA-binding domain"/>
    <property type="match status" value="2"/>
</dbReference>
<dbReference type="EMBL" id="CP026652">
    <property type="protein sequence ID" value="AVH60905.1"/>
    <property type="molecule type" value="Genomic_DNA"/>
</dbReference>
<dbReference type="SMART" id="SM00421">
    <property type="entry name" value="HTH_LUXR"/>
    <property type="match status" value="1"/>
</dbReference>
<dbReference type="SUPFAM" id="SSF46894">
    <property type="entry name" value="C-terminal effector domain of the bipartite response regulators"/>
    <property type="match status" value="1"/>
</dbReference>
<accession>A0ABM6T1M8</accession>